<feature type="compositionally biased region" description="Acidic residues" evidence="2">
    <location>
        <begin position="613"/>
        <end position="622"/>
    </location>
</feature>
<feature type="compositionally biased region" description="Polar residues" evidence="2">
    <location>
        <begin position="702"/>
        <end position="732"/>
    </location>
</feature>
<dbReference type="PANTHER" id="PTHR15717">
    <property type="entry name" value="PROTEIN KIAA0494"/>
    <property type="match status" value="1"/>
</dbReference>
<evidence type="ECO:0000313" key="4">
    <source>
        <dbReference type="EMBL" id="RMX44830.1"/>
    </source>
</evidence>
<keyword evidence="1" id="KW-0175">Coiled coil</keyword>
<dbReference type="EMBL" id="RCHS01002947">
    <property type="protein sequence ID" value="RMX44830.1"/>
    <property type="molecule type" value="Genomic_DNA"/>
</dbReference>
<keyword evidence="3" id="KW-0812">Transmembrane</keyword>
<feature type="coiled-coil region" evidence="1">
    <location>
        <begin position="254"/>
        <end position="281"/>
    </location>
</feature>
<feature type="compositionally biased region" description="Basic and acidic residues" evidence="2">
    <location>
        <begin position="733"/>
        <end position="763"/>
    </location>
</feature>
<gene>
    <name evidence="4" type="ORF">pdam_00009299</name>
</gene>
<feature type="region of interest" description="Disordered" evidence="2">
    <location>
        <begin position="580"/>
        <end position="763"/>
    </location>
</feature>
<keyword evidence="5" id="KW-1185">Reference proteome</keyword>
<feature type="transmembrane region" description="Helical" evidence="3">
    <location>
        <begin position="205"/>
        <end position="230"/>
    </location>
</feature>
<evidence type="ECO:0000256" key="1">
    <source>
        <dbReference type="SAM" id="Coils"/>
    </source>
</evidence>
<feature type="compositionally biased region" description="Polar residues" evidence="2">
    <location>
        <begin position="580"/>
        <end position="590"/>
    </location>
</feature>
<feature type="region of interest" description="Disordered" evidence="2">
    <location>
        <begin position="17"/>
        <end position="55"/>
    </location>
</feature>
<proteinExistence type="predicted"/>
<dbReference type="InterPro" id="IPR042352">
    <property type="entry name" value="EFCAB14"/>
</dbReference>
<protein>
    <recommendedName>
        <fullName evidence="6">EF-hand calcium-binding domain-containing protein 14</fullName>
    </recommendedName>
</protein>
<accession>A0A3M6TTU6</accession>
<reference evidence="4 5" key="1">
    <citation type="journal article" date="2018" name="Sci. Rep.">
        <title>Comparative analysis of the Pocillopora damicornis genome highlights role of immune system in coral evolution.</title>
        <authorList>
            <person name="Cunning R."/>
            <person name="Bay R.A."/>
            <person name="Gillette P."/>
            <person name="Baker A.C."/>
            <person name="Traylor-Knowles N."/>
        </authorList>
    </citation>
    <scope>NUCLEOTIDE SEQUENCE [LARGE SCALE GENOMIC DNA]</scope>
    <source>
        <strain evidence="4">RSMAS</strain>
        <tissue evidence="4">Whole animal</tissue>
    </source>
</reference>
<evidence type="ECO:0008006" key="6">
    <source>
        <dbReference type="Google" id="ProtNLM"/>
    </source>
</evidence>
<feature type="compositionally biased region" description="Basic residues" evidence="2">
    <location>
        <begin position="46"/>
        <end position="55"/>
    </location>
</feature>
<feature type="transmembrane region" description="Helical" evidence="3">
    <location>
        <begin position="70"/>
        <end position="93"/>
    </location>
</feature>
<name>A0A3M6TTU6_POCDA</name>
<evidence type="ECO:0000313" key="5">
    <source>
        <dbReference type="Proteomes" id="UP000275408"/>
    </source>
</evidence>
<feature type="compositionally biased region" description="Low complexity" evidence="2">
    <location>
        <begin position="638"/>
        <end position="655"/>
    </location>
</feature>
<dbReference type="PANTHER" id="PTHR15717:SF2">
    <property type="entry name" value="EF-HAND CALCIUM-BINDING DOMAIN-CONTAINING PROTEIN 14"/>
    <property type="match status" value="1"/>
</dbReference>
<evidence type="ECO:0000256" key="3">
    <source>
        <dbReference type="SAM" id="Phobius"/>
    </source>
</evidence>
<feature type="compositionally biased region" description="Basic and acidic residues" evidence="2">
    <location>
        <begin position="677"/>
        <end position="690"/>
    </location>
</feature>
<sequence length="763" mass="85299">MSAKKAKRNKEESLLISYNSAEDRGGVGRSSESDDNVQPLDLPPTRLRRPRSRKIHVPSQSKTCYSPWNALQVIFVLFTVGTMISMMWFTIILKTSLESMRKRITSSQDTNIDAWVGRRKKRDKKHMMIVGTILETEPYLLFYDLFGMSERKTKMKLSSRRNGTLVPDDDDSDSDLQEFPLPKKRIIKPGKSTYVARRRCGCCRVCASVFLSILLIASVLCVLVLGWFSLRLKRDLDFMRKRLSKVESFDRSTSREYESLNNELTNKYKALETDREKAVKHDDEQFKSILKQIAYLNLTVDELKKKVKLPESASTLTKDIDSLKKGMADTGGDITEIKDKIKLLRDLADKQEHRMEKLIKNVYNLSVQVAQIMGKPTPKAPANTGTPPLILRMPVIADEKQKAGDESVVKNFTAQISVKVGKVMGILTTINQTLSYEVSKLGLLMKSLLKEVKKHVVALDDLQTKVTQVLKQNQSSVTSRGHLQPDSDMLSEHVSNLSVEVKKLSDYVDQQSKNLAELMLEMVQMNTTVSHQQSLGAPKKSAYCNCSVEVGKIREQLSSNKLSIESLQQELQALQSNIESLPKNTSQLETTESDLSEEKQKKDNQSLSASVTEDIEKEDLEDAGLTAELIKPSPTPRSNANNSVSKVNKVTESVTENPSEKNELEAESVKPSPSQRDGSHTASKADKLKELSVNALPPGHVKSTQNSTQPLNVTTVPQVSSINATKDSQNSSSDHKIDVEVEKLSTPSKEKALEDSLENRGSD</sequence>
<feature type="coiled-coil region" evidence="1">
    <location>
        <begin position="334"/>
        <end position="361"/>
    </location>
</feature>
<dbReference type="OrthoDB" id="5985483at2759"/>
<dbReference type="Proteomes" id="UP000275408">
    <property type="component" value="Unassembled WGS sequence"/>
</dbReference>
<dbReference type="AlphaFoldDB" id="A0A3M6TTU6"/>
<evidence type="ECO:0000256" key="2">
    <source>
        <dbReference type="SAM" id="MobiDB-lite"/>
    </source>
</evidence>
<keyword evidence="3" id="KW-1133">Transmembrane helix</keyword>
<organism evidence="4 5">
    <name type="scientific">Pocillopora damicornis</name>
    <name type="common">Cauliflower coral</name>
    <name type="synonym">Millepora damicornis</name>
    <dbReference type="NCBI Taxonomy" id="46731"/>
    <lineage>
        <taxon>Eukaryota</taxon>
        <taxon>Metazoa</taxon>
        <taxon>Cnidaria</taxon>
        <taxon>Anthozoa</taxon>
        <taxon>Hexacorallia</taxon>
        <taxon>Scleractinia</taxon>
        <taxon>Astrocoeniina</taxon>
        <taxon>Pocilloporidae</taxon>
        <taxon>Pocillopora</taxon>
    </lineage>
</organism>
<feature type="compositionally biased region" description="Basic and acidic residues" evidence="2">
    <location>
        <begin position="658"/>
        <end position="668"/>
    </location>
</feature>
<keyword evidence="3" id="KW-0472">Membrane</keyword>
<comment type="caution">
    <text evidence="4">The sequence shown here is derived from an EMBL/GenBank/DDBJ whole genome shotgun (WGS) entry which is preliminary data.</text>
</comment>